<comment type="cofactor">
    <cofactor evidence="1 12">
        <name>FAD</name>
        <dbReference type="ChEBI" id="CHEBI:57692"/>
    </cofactor>
</comment>
<dbReference type="EMBL" id="PHIG01000020">
    <property type="protein sequence ID" value="PJK30676.1"/>
    <property type="molecule type" value="Genomic_DNA"/>
</dbReference>
<feature type="domain" description="Acyl-CoA oxidase/dehydrogenase middle" evidence="14">
    <location>
        <begin position="120"/>
        <end position="215"/>
    </location>
</feature>
<evidence type="ECO:0000256" key="7">
    <source>
        <dbReference type="ARBA" id="ARBA00066362"/>
    </source>
</evidence>
<dbReference type="FunFam" id="1.20.140.10:FF:000004">
    <property type="entry name" value="Acyl-CoA dehydrogenase FadE25"/>
    <property type="match status" value="1"/>
</dbReference>
<keyword evidence="5 12" id="KW-0560">Oxidoreductase</keyword>
<comment type="catalytic activity">
    <reaction evidence="6">
        <text>3-sulfinopropanoyl-CoA + H2O = propanoyl-CoA + sulfite + H(+)</text>
        <dbReference type="Rhea" id="RHEA:41624"/>
        <dbReference type="ChEBI" id="CHEBI:15377"/>
        <dbReference type="ChEBI" id="CHEBI:15378"/>
        <dbReference type="ChEBI" id="CHEBI:17359"/>
        <dbReference type="ChEBI" id="CHEBI:57392"/>
        <dbReference type="ChEBI" id="CHEBI:78349"/>
        <dbReference type="EC" id="3.13.1.4"/>
    </reaction>
    <physiologicalReaction direction="left-to-right" evidence="6">
        <dbReference type="Rhea" id="RHEA:41625"/>
    </physiologicalReaction>
</comment>
<dbReference type="AlphaFoldDB" id="A0A2M9G4S6"/>
<dbReference type="Pfam" id="PF02770">
    <property type="entry name" value="Acyl-CoA_dh_M"/>
    <property type="match status" value="1"/>
</dbReference>
<keyword evidence="17" id="KW-1185">Reference proteome</keyword>
<keyword evidence="4 12" id="KW-0274">FAD</keyword>
<dbReference type="SUPFAM" id="SSF56645">
    <property type="entry name" value="Acyl-CoA dehydrogenase NM domain-like"/>
    <property type="match status" value="1"/>
</dbReference>
<dbReference type="Gene3D" id="1.20.140.10">
    <property type="entry name" value="Butyryl-CoA Dehydrogenase, subunit A, domain 3"/>
    <property type="match status" value="1"/>
</dbReference>
<dbReference type="OrthoDB" id="9775090at2"/>
<dbReference type="InterPro" id="IPR013786">
    <property type="entry name" value="AcylCoA_DH/ox_N"/>
</dbReference>
<dbReference type="InterPro" id="IPR006089">
    <property type="entry name" value="Acyl-CoA_DH_CS"/>
</dbReference>
<sequence length="380" mass="40734">MQLNEAQRQIQATARAFAERDIAPFAAEWDRAEGAPREVLWKMAQAGLMGVTIDPAYGGAGADFVSYVLAIEEIAAADGGLSNMMAANNSPVGTALAEHGSERQKKEYLSRITSGEWLGCIHLTEPHTGSDAAAIRTRAVADGDVYRLNGHKAFITAGASADLAMIVAVTDPEAGKRGISTFVTPTDNPGYKVIAKERKLGHRTNDTCQVVFEDMVVPNSDLLGAPGRGLGIALANLSAGRIGAAAQSTGGARAALKAAIAYARERETFGRKIIEHQAVAFKLADMATQVEAARQLYLHAAMLKDRGVDCAREASMAKLFASEMAERVASEAIQIHGGYGFLNDFPVEKIYRDVRVYQIYEGTSEVQRMMISRTLDGLDL</sequence>
<evidence type="ECO:0000259" key="15">
    <source>
        <dbReference type="Pfam" id="PF02771"/>
    </source>
</evidence>
<evidence type="ECO:0000256" key="3">
    <source>
        <dbReference type="ARBA" id="ARBA00022630"/>
    </source>
</evidence>
<dbReference type="Gene3D" id="1.10.540.10">
    <property type="entry name" value="Acyl-CoA dehydrogenase/oxidase, N-terminal domain"/>
    <property type="match status" value="1"/>
</dbReference>
<dbReference type="PIRSF" id="PIRSF016578">
    <property type="entry name" value="HsaA"/>
    <property type="match status" value="1"/>
</dbReference>
<dbReference type="InterPro" id="IPR037069">
    <property type="entry name" value="AcylCoA_DH/ox_N_sf"/>
</dbReference>
<dbReference type="GO" id="GO:0050660">
    <property type="term" value="F:flavin adenine dinucleotide binding"/>
    <property type="evidence" value="ECO:0007669"/>
    <property type="project" value="InterPro"/>
</dbReference>
<evidence type="ECO:0000259" key="14">
    <source>
        <dbReference type="Pfam" id="PF02770"/>
    </source>
</evidence>
<dbReference type="InterPro" id="IPR046373">
    <property type="entry name" value="Acyl-CoA_Oxase/DH_mid-dom_sf"/>
</dbReference>
<dbReference type="SUPFAM" id="SSF47203">
    <property type="entry name" value="Acyl-CoA dehydrogenase C-terminal domain-like"/>
    <property type="match status" value="1"/>
</dbReference>
<dbReference type="FunFam" id="2.40.110.10:FF:000001">
    <property type="entry name" value="Acyl-CoA dehydrogenase, mitochondrial"/>
    <property type="match status" value="1"/>
</dbReference>
<dbReference type="InterPro" id="IPR009100">
    <property type="entry name" value="AcylCoA_DH/oxidase_NM_dom_sf"/>
</dbReference>
<dbReference type="InterPro" id="IPR036250">
    <property type="entry name" value="AcylCo_DH-like_C"/>
</dbReference>
<evidence type="ECO:0000256" key="12">
    <source>
        <dbReference type="RuleBase" id="RU362125"/>
    </source>
</evidence>
<dbReference type="Pfam" id="PF00441">
    <property type="entry name" value="Acyl-CoA_dh_1"/>
    <property type="match status" value="1"/>
</dbReference>
<evidence type="ECO:0000256" key="4">
    <source>
        <dbReference type="ARBA" id="ARBA00022827"/>
    </source>
</evidence>
<evidence type="ECO:0000256" key="2">
    <source>
        <dbReference type="ARBA" id="ARBA00009347"/>
    </source>
</evidence>
<protein>
    <recommendedName>
        <fullName evidence="9">3-sulfinopropanoyl-CoA desulfinase</fullName>
        <ecNumber evidence="7">1.3.8.10</ecNumber>
        <ecNumber evidence="8">3.13.1.4</ecNumber>
    </recommendedName>
    <alternativeName>
        <fullName evidence="11">3-sulfinopropionyl coenzyme A desulfinase</fullName>
    </alternativeName>
    <alternativeName>
        <fullName evidence="10">Cyclohex-1-ene-1-carbonyl-CoA dehydrogenase</fullName>
    </alternativeName>
</protein>
<dbReference type="InterPro" id="IPR006091">
    <property type="entry name" value="Acyl-CoA_Oxase/DH_mid-dom"/>
</dbReference>
<proteinExistence type="inferred from homology"/>
<evidence type="ECO:0000256" key="5">
    <source>
        <dbReference type="ARBA" id="ARBA00023002"/>
    </source>
</evidence>
<dbReference type="InterPro" id="IPR009075">
    <property type="entry name" value="AcylCo_DH/oxidase_C"/>
</dbReference>
<evidence type="ECO:0000256" key="10">
    <source>
        <dbReference type="ARBA" id="ARBA00072305"/>
    </source>
</evidence>
<comment type="similarity">
    <text evidence="2 12">Belongs to the acyl-CoA dehydrogenase family.</text>
</comment>
<accession>A0A2M9G4S6</accession>
<dbReference type="Pfam" id="PF02771">
    <property type="entry name" value="Acyl-CoA_dh_N"/>
    <property type="match status" value="1"/>
</dbReference>
<dbReference type="PROSITE" id="PS00073">
    <property type="entry name" value="ACYL_COA_DH_2"/>
    <property type="match status" value="1"/>
</dbReference>
<dbReference type="FunFam" id="1.10.540.10:FF:000002">
    <property type="entry name" value="Acyl-CoA dehydrogenase FadE19"/>
    <property type="match status" value="1"/>
</dbReference>
<evidence type="ECO:0000256" key="6">
    <source>
        <dbReference type="ARBA" id="ARBA00052938"/>
    </source>
</evidence>
<dbReference type="RefSeq" id="WP_109792805.1">
    <property type="nucleotide sequence ID" value="NZ_PHIG01000020.1"/>
</dbReference>
<evidence type="ECO:0000256" key="11">
    <source>
        <dbReference type="ARBA" id="ARBA00075603"/>
    </source>
</evidence>
<evidence type="ECO:0000313" key="17">
    <source>
        <dbReference type="Proteomes" id="UP000229498"/>
    </source>
</evidence>
<comment type="caution">
    <text evidence="16">The sequence shown here is derived from an EMBL/GenBank/DDBJ whole genome shotgun (WGS) entry which is preliminary data.</text>
</comment>
<dbReference type="PANTHER" id="PTHR43884:SF12">
    <property type="entry name" value="ISOVALERYL-COA DEHYDROGENASE, MITOCHONDRIAL-RELATED"/>
    <property type="match status" value="1"/>
</dbReference>
<dbReference type="EC" id="1.3.8.10" evidence="7"/>
<organism evidence="16 17">
    <name type="scientific">Minwuia thermotolerans</name>
    <dbReference type="NCBI Taxonomy" id="2056226"/>
    <lineage>
        <taxon>Bacteria</taxon>
        <taxon>Pseudomonadati</taxon>
        <taxon>Pseudomonadota</taxon>
        <taxon>Alphaproteobacteria</taxon>
        <taxon>Minwuiales</taxon>
        <taxon>Minwuiaceae</taxon>
        <taxon>Minwuia</taxon>
    </lineage>
</organism>
<name>A0A2M9G4S6_9PROT</name>
<dbReference type="PANTHER" id="PTHR43884">
    <property type="entry name" value="ACYL-COA DEHYDROGENASE"/>
    <property type="match status" value="1"/>
</dbReference>
<feature type="domain" description="Acyl-CoA dehydrogenase/oxidase C-terminal" evidence="13">
    <location>
        <begin position="227"/>
        <end position="374"/>
    </location>
</feature>
<keyword evidence="3 12" id="KW-0285">Flavoprotein</keyword>
<dbReference type="Proteomes" id="UP000229498">
    <property type="component" value="Unassembled WGS sequence"/>
</dbReference>
<gene>
    <name evidence="16" type="ORF">CVT23_05565</name>
</gene>
<evidence type="ECO:0000256" key="9">
    <source>
        <dbReference type="ARBA" id="ARBA00068311"/>
    </source>
</evidence>
<dbReference type="Gene3D" id="2.40.110.10">
    <property type="entry name" value="Butyryl-CoA Dehydrogenase, subunit A, domain 2"/>
    <property type="match status" value="1"/>
</dbReference>
<evidence type="ECO:0000256" key="1">
    <source>
        <dbReference type="ARBA" id="ARBA00001974"/>
    </source>
</evidence>
<reference evidence="16 17" key="1">
    <citation type="submission" date="2017-11" db="EMBL/GenBank/DDBJ databases">
        <title>Draft genome sequence of Rhizobiales bacterium SY3-13.</title>
        <authorList>
            <person name="Sun C."/>
        </authorList>
    </citation>
    <scope>NUCLEOTIDE SEQUENCE [LARGE SCALE GENOMIC DNA]</scope>
    <source>
        <strain evidence="16 17">SY3-13</strain>
    </source>
</reference>
<evidence type="ECO:0000259" key="13">
    <source>
        <dbReference type="Pfam" id="PF00441"/>
    </source>
</evidence>
<dbReference type="EC" id="3.13.1.4" evidence="8"/>
<dbReference type="GO" id="GO:0003995">
    <property type="term" value="F:acyl-CoA dehydrogenase activity"/>
    <property type="evidence" value="ECO:0007669"/>
    <property type="project" value="InterPro"/>
</dbReference>
<evidence type="ECO:0000256" key="8">
    <source>
        <dbReference type="ARBA" id="ARBA00066461"/>
    </source>
</evidence>
<evidence type="ECO:0000313" key="16">
    <source>
        <dbReference type="EMBL" id="PJK30676.1"/>
    </source>
</evidence>
<feature type="domain" description="Acyl-CoA dehydrogenase/oxidase N-terminal" evidence="15">
    <location>
        <begin position="5"/>
        <end position="116"/>
    </location>
</feature>